<evidence type="ECO:0000259" key="6">
    <source>
        <dbReference type="Pfam" id="PF00593"/>
    </source>
</evidence>
<protein>
    <submittedName>
        <fullName evidence="8">TonB-dependent receptor</fullName>
    </submittedName>
</protein>
<dbReference type="InterPro" id="IPR000531">
    <property type="entry name" value="Beta-barrel_TonB"/>
</dbReference>
<dbReference type="Pfam" id="PF13715">
    <property type="entry name" value="CarbopepD_reg_2"/>
    <property type="match status" value="1"/>
</dbReference>
<dbReference type="AlphaFoldDB" id="A0A418MFE5"/>
<evidence type="ECO:0000256" key="1">
    <source>
        <dbReference type="ARBA" id="ARBA00004442"/>
    </source>
</evidence>
<comment type="similarity">
    <text evidence="4">Belongs to the TonB-dependent receptor family.</text>
</comment>
<organism evidence="8 9">
    <name type="scientific">Fibrisoma montanum</name>
    <dbReference type="NCBI Taxonomy" id="2305895"/>
    <lineage>
        <taxon>Bacteria</taxon>
        <taxon>Pseudomonadati</taxon>
        <taxon>Bacteroidota</taxon>
        <taxon>Cytophagia</taxon>
        <taxon>Cytophagales</taxon>
        <taxon>Spirosomataceae</taxon>
        <taxon>Fibrisoma</taxon>
    </lineage>
</organism>
<comment type="caution">
    <text evidence="8">The sequence shown here is derived from an EMBL/GenBank/DDBJ whole genome shotgun (WGS) entry which is preliminary data.</text>
</comment>
<keyword evidence="8" id="KW-0675">Receptor</keyword>
<dbReference type="NCBIfam" id="TIGR01782">
    <property type="entry name" value="TonB-Xanth-Caul"/>
    <property type="match status" value="1"/>
</dbReference>
<accession>A0A418MFE5</accession>
<dbReference type="Pfam" id="PF07715">
    <property type="entry name" value="Plug"/>
    <property type="match status" value="1"/>
</dbReference>
<feature type="domain" description="TonB-dependent receptor plug" evidence="7">
    <location>
        <begin position="135"/>
        <end position="239"/>
    </location>
</feature>
<evidence type="ECO:0000256" key="3">
    <source>
        <dbReference type="ARBA" id="ARBA00023237"/>
    </source>
</evidence>
<evidence type="ECO:0000313" key="9">
    <source>
        <dbReference type="Proteomes" id="UP000283523"/>
    </source>
</evidence>
<dbReference type="InterPro" id="IPR036942">
    <property type="entry name" value="Beta-barrel_TonB_sf"/>
</dbReference>
<evidence type="ECO:0000259" key="7">
    <source>
        <dbReference type="Pfam" id="PF07715"/>
    </source>
</evidence>
<dbReference type="SUPFAM" id="SSF56935">
    <property type="entry name" value="Porins"/>
    <property type="match status" value="1"/>
</dbReference>
<keyword evidence="4" id="KW-0798">TonB box</keyword>
<evidence type="ECO:0000256" key="5">
    <source>
        <dbReference type="SAM" id="SignalP"/>
    </source>
</evidence>
<dbReference type="InterPro" id="IPR008969">
    <property type="entry name" value="CarboxyPept-like_regulatory"/>
</dbReference>
<comment type="subcellular location">
    <subcellularLocation>
        <location evidence="1 4">Cell outer membrane</location>
    </subcellularLocation>
</comment>
<dbReference type="Gene3D" id="2.170.130.10">
    <property type="entry name" value="TonB-dependent receptor, plug domain"/>
    <property type="match status" value="1"/>
</dbReference>
<feature type="domain" description="TonB-dependent receptor-like beta-barrel" evidence="6">
    <location>
        <begin position="508"/>
        <end position="937"/>
    </location>
</feature>
<dbReference type="Pfam" id="PF00593">
    <property type="entry name" value="TonB_dep_Rec_b-barrel"/>
    <property type="match status" value="1"/>
</dbReference>
<sequence>MSFAKRMLVLCCWLLTLGLPQWVAFGQAVERATLTGRIEDANGVLPSATVLVKNTTLGAAADLNGAFQLPNVPVGPQTLLVRFIGYKTLEVPVEVKPGVNPLPTIKLSAEGTQLADVIVKGTMAASQIKAMNIKRNSLAIIDVLASDAIGKLPDRNAAEAVQRMPGVAVARYHGEADQATVRGLPFAWTSTLFNGTRMPSANVGGSRNAVLDAVPSEIIEYVQVAKALTPDMEGDAIGGSINFVTRTAPEFRKLSVSAAGGYNNFSKDGTYNGSIVYGGRFFDGKLGVMLSAAVWDRRWGTDQYTIAYNTGATNPQQQVAINSLLLKRYMGKRQTYGLNAGLEYRFNAGNRIYGRALHDKFNDIRPVYETYFLFSSNEYQLNFRDSFYETTIDGYEIGGEHQLSKRLKIDWLASDYLTEYVIDNTPSTTDPNKRGLPIATFRQRLSKGFGGLSSDGKKYLKFDAPDGIGDDPLAIMPRLNDPVADAIDPTKLTLRQLVILQLGVKEQDQVGQVNLKFDVSPKFSLKVGGKYRHKDRSGRSTSGALVYLPSAALGIPNSPPLVPLSQLQRESFPLRGGFFQEIGSPYNGYAVDNITQDQLAQLFSPSFQTANGFRDVTPASFPTTYSEGVENVMAGYVMGEWNATSKLKVFGGVRDEYTSLRVSGSSYRRENRTVEGRPTAVDVITPVTVSNDYHAILPMVHVKYALNPKANLRAAYTRTFIRPLFTDLVPTESVNLTSNPVTITRGNPDLRPTFASNYDLMGEYYFDNIGLLSGGLFYKNITDVVFQDRSVALEGGITTITSQPRNMRSAKLMGLEVALTRRFTFLPGFLGGFGVELNYTHTDSEVEVPRPVGSDVMMDKTSLPQQSKHLFNTILFYERNGLTARLAGNFRGRSVEAISQQLGPRLYTWTDDNFTVDFSAAYTISKQIRVFLEINNLTNEPIRQYLGDRRRLVDSEWYSQRGQAGIRWDIF</sequence>
<feature type="chain" id="PRO_5019450458" evidence="5">
    <location>
        <begin position="24"/>
        <end position="971"/>
    </location>
</feature>
<dbReference type="InterPro" id="IPR012910">
    <property type="entry name" value="Plug_dom"/>
</dbReference>
<feature type="signal peptide" evidence="5">
    <location>
        <begin position="1"/>
        <end position="23"/>
    </location>
</feature>
<dbReference type="SUPFAM" id="SSF49464">
    <property type="entry name" value="Carboxypeptidase regulatory domain-like"/>
    <property type="match status" value="1"/>
</dbReference>
<keyword evidence="2 4" id="KW-0472">Membrane</keyword>
<dbReference type="OrthoDB" id="8727862at2"/>
<keyword evidence="9" id="KW-1185">Reference proteome</keyword>
<dbReference type="InterPro" id="IPR010104">
    <property type="entry name" value="TonB_rcpt_bac"/>
</dbReference>
<evidence type="ECO:0000313" key="8">
    <source>
        <dbReference type="EMBL" id="RIV25506.1"/>
    </source>
</evidence>
<reference evidence="8 9" key="1">
    <citation type="submission" date="2018-08" db="EMBL/GenBank/DDBJ databases">
        <title>Fibrisoma montanum sp. nov., isolated from Danxia mountain soil.</title>
        <authorList>
            <person name="Huang Y."/>
        </authorList>
    </citation>
    <scope>NUCLEOTIDE SEQUENCE [LARGE SCALE GENOMIC DNA]</scope>
    <source>
        <strain evidence="8 9">HYT19</strain>
    </source>
</reference>
<dbReference type="RefSeq" id="WP_119667387.1">
    <property type="nucleotide sequence ID" value="NZ_QXED01000002.1"/>
</dbReference>
<keyword evidence="3" id="KW-0998">Cell outer membrane</keyword>
<dbReference type="PANTHER" id="PTHR40980:SF4">
    <property type="entry name" value="TONB-DEPENDENT RECEPTOR-LIKE BETA-BARREL DOMAIN-CONTAINING PROTEIN"/>
    <property type="match status" value="1"/>
</dbReference>
<dbReference type="InterPro" id="IPR037066">
    <property type="entry name" value="Plug_dom_sf"/>
</dbReference>
<dbReference type="Proteomes" id="UP000283523">
    <property type="component" value="Unassembled WGS sequence"/>
</dbReference>
<evidence type="ECO:0000256" key="2">
    <source>
        <dbReference type="ARBA" id="ARBA00023136"/>
    </source>
</evidence>
<dbReference type="PANTHER" id="PTHR40980">
    <property type="entry name" value="PLUG DOMAIN-CONTAINING PROTEIN"/>
    <property type="match status" value="1"/>
</dbReference>
<proteinExistence type="inferred from homology"/>
<evidence type="ECO:0000256" key="4">
    <source>
        <dbReference type="RuleBase" id="RU003357"/>
    </source>
</evidence>
<dbReference type="Gene3D" id="2.40.170.20">
    <property type="entry name" value="TonB-dependent receptor, beta-barrel domain"/>
    <property type="match status" value="1"/>
</dbReference>
<dbReference type="CDD" id="cd01347">
    <property type="entry name" value="ligand_gated_channel"/>
    <property type="match status" value="1"/>
</dbReference>
<keyword evidence="5" id="KW-0732">Signal</keyword>
<dbReference type="GO" id="GO:0009279">
    <property type="term" value="C:cell outer membrane"/>
    <property type="evidence" value="ECO:0007669"/>
    <property type="project" value="UniProtKB-SubCell"/>
</dbReference>
<gene>
    <name evidence="8" type="ORF">DYU11_09420</name>
</gene>
<dbReference type="EMBL" id="QXED01000002">
    <property type="protein sequence ID" value="RIV25506.1"/>
    <property type="molecule type" value="Genomic_DNA"/>
</dbReference>
<name>A0A418MFE5_9BACT</name>